<dbReference type="GO" id="GO:0016740">
    <property type="term" value="F:transferase activity"/>
    <property type="evidence" value="ECO:0007669"/>
    <property type="project" value="UniProtKB-KW"/>
</dbReference>
<dbReference type="Proteomes" id="UP000051931">
    <property type="component" value="Unassembled WGS sequence"/>
</dbReference>
<sequence length="245" mass="27186">MTKPIIGISGSELIDQGGMFPGYRRSYVNEDYVDSVIKNGGVPFIIPFSEDDEVIKSQLDHVQALILSGGHDVDPNLYGEEPLPKLGEIWPARDHFDMLLLKAAEEKGIPVLGICRGFQIINVFHGGSLYQDISYRNQTTLKHDQGHTPSLPTHGVTVKRDSKLFEILGHQAIRVNSFHHLLAKTLGEGLIANAKASDDVVEGLESENGLVIGVQWHPEMLHNNRQVAYQNNLFKYIIEKAVNNG</sequence>
<evidence type="ECO:0000313" key="1">
    <source>
        <dbReference type="EMBL" id="KRL63016.1"/>
    </source>
</evidence>
<dbReference type="PROSITE" id="PS51273">
    <property type="entry name" value="GATASE_TYPE_1"/>
    <property type="match status" value="1"/>
</dbReference>
<dbReference type="InterPro" id="IPR029062">
    <property type="entry name" value="Class_I_gatase-like"/>
</dbReference>
<dbReference type="eggNOG" id="COG2071">
    <property type="taxonomic scope" value="Bacteria"/>
</dbReference>
<dbReference type="AlphaFoldDB" id="A0A0R1SA53"/>
<keyword evidence="2" id="KW-1185">Reference proteome</keyword>
<dbReference type="GO" id="GO:0005829">
    <property type="term" value="C:cytosol"/>
    <property type="evidence" value="ECO:0007669"/>
    <property type="project" value="TreeGrafter"/>
</dbReference>
<evidence type="ECO:0000313" key="2">
    <source>
        <dbReference type="Proteomes" id="UP000051931"/>
    </source>
</evidence>
<dbReference type="PANTHER" id="PTHR43235">
    <property type="entry name" value="GLUTAMINE AMIDOTRANSFERASE PB2B2.05-RELATED"/>
    <property type="match status" value="1"/>
</dbReference>
<dbReference type="GO" id="GO:0006598">
    <property type="term" value="P:polyamine catabolic process"/>
    <property type="evidence" value="ECO:0007669"/>
    <property type="project" value="TreeGrafter"/>
</dbReference>
<proteinExistence type="predicted"/>
<dbReference type="Gene3D" id="3.40.50.880">
    <property type="match status" value="1"/>
</dbReference>
<protein>
    <submittedName>
        <fullName evidence="1">Glutamine amidotransferase</fullName>
    </submittedName>
</protein>
<dbReference type="SUPFAM" id="SSF52317">
    <property type="entry name" value="Class I glutamine amidotransferase-like"/>
    <property type="match status" value="1"/>
</dbReference>
<dbReference type="GO" id="GO:0033969">
    <property type="term" value="F:gamma-glutamyl-gamma-aminobutyrate hydrolase activity"/>
    <property type="evidence" value="ECO:0007669"/>
    <property type="project" value="TreeGrafter"/>
</dbReference>
<keyword evidence="1" id="KW-0315">Glutamine amidotransferase</keyword>
<dbReference type="PANTHER" id="PTHR43235:SF1">
    <property type="entry name" value="GLUTAMINE AMIDOTRANSFERASE PB2B2.05-RELATED"/>
    <property type="match status" value="1"/>
</dbReference>
<reference evidence="1 2" key="1">
    <citation type="journal article" date="2015" name="Genome Announc.">
        <title>Expanding the biotechnology potential of lactobacilli through comparative genomics of 213 strains and associated genera.</title>
        <authorList>
            <person name="Sun Z."/>
            <person name="Harris H.M."/>
            <person name="McCann A."/>
            <person name="Guo C."/>
            <person name="Argimon S."/>
            <person name="Zhang W."/>
            <person name="Yang X."/>
            <person name="Jeffery I.B."/>
            <person name="Cooney J.C."/>
            <person name="Kagawa T.F."/>
            <person name="Liu W."/>
            <person name="Song Y."/>
            <person name="Salvetti E."/>
            <person name="Wrobel A."/>
            <person name="Rasinkangas P."/>
            <person name="Parkhill J."/>
            <person name="Rea M.C."/>
            <person name="O'Sullivan O."/>
            <person name="Ritari J."/>
            <person name="Douillard F.P."/>
            <person name="Paul Ross R."/>
            <person name="Yang R."/>
            <person name="Briner A.E."/>
            <person name="Felis G.E."/>
            <person name="de Vos W.M."/>
            <person name="Barrangou R."/>
            <person name="Klaenhammer T.R."/>
            <person name="Caufield P.W."/>
            <person name="Cui Y."/>
            <person name="Zhang H."/>
            <person name="O'Toole P.W."/>
        </authorList>
    </citation>
    <scope>NUCLEOTIDE SEQUENCE [LARGE SCALE GENOMIC DNA]</scope>
    <source>
        <strain evidence="1 2">DSM 15354</strain>
    </source>
</reference>
<dbReference type="InterPro" id="IPR044668">
    <property type="entry name" value="PuuD-like"/>
</dbReference>
<organism evidence="1 2">
    <name type="scientific">Lactobacillus psittaci DSM 15354</name>
    <dbReference type="NCBI Taxonomy" id="1122152"/>
    <lineage>
        <taxon>Bacteria</taxon>
        <taxon>Bacillati</taxon>
        <taxon>Bacillota</taxon>
        <taxon>Bacilli</taxon>
        <taxon>Lactobacillales</taxon>
        <taxon>Lactobacillaceae</taxon>
        <taxon>Lactobacillus</taxon>
    </lineage>
</organism>
<gene>
    <name evidence="1" type="ORF">FC23_GL001200</name>
</gene>
<dbReference type="PATRIC" id="fig|1122152.4.peg.1233"/>
<dbReference type="RefSeq" id="WP_027825096.1">
    <property type="nucleotide sequence ID" value="NZ_AUEI01000008.1"/>
</dbReference>
<dbReference type="EMBL" id="AZFB01000006">
    <property type="protein sequence ID" value="KRL63016.1"/>
    <property type="molecule type" value="Genomic_DNA"/>
</dbReference>
<accession>A0A0R1SA53</accession>
<dbReference type="OrthoDB" id="9813383at2"/>
<dbReference type="InterPro" id="IPR011697">
    <property type="entry name" value="Peptidase_C26"/>
</dbReference>
<comment type="caution">
    <text evidence="1">The sequence shown here is derived from an EMBL/GenBank/DDBJ whole genome shotgun (WGS) entry which is preliminary data.</text>
</comment>
<keyword evidence="1" id="KW-0808">Transferase</keyword>
<name>A0A0R1SA53_9LACO</name>
<dbReference type="STRING" id="1122152.GCA_000425905_01131"/>
<dbReference type="Pfam" id="PF07722">
    <property type="entry name" value="Peptidase_C26"/>
    <property type="match status" value="1"/>
</dbReference>
<dbReference type="CDD" id="cd01745">
    <property type="entry name" value="GATase1_2"/>
    <property type="match status" value="1"/>
</dbReference>